<dbReference type="EMBL" id="JAVREV010000014">
    <property type="protein sequence ID" value="MDT0445635.1"/>
    <property type="molecule type" value="Genomic_DNA"/>
</dbReference>
<organism evidence="4 5">
    <name type="scientific">Streptomyces johnsoniae</name>
    <dbReference type="NCBI Taxonomy" id="3075532"/>
    <lineage>
        <taxon>Bacteria</taxon>
        <taxon>Bacillati</taxon>
        <taxon>Actinomycetota</taxon>
        <taxon>Actinomycetes</taxon>
        <taxon>Kitasatosporales</taxon>
        <taxon>Streptomycetaceae</taxon>
        <taxon>Streptomyces</taxon>
    </lineage>
</organism>
<evidence type="ECO:0000256" key="1">
    <source>
        <dbReference type="SAM" id="MobiDB-lite"/>
    </source>
</evidence>
<feature type="transmembrane region" description="Helical" evidence="2">
    <location>
        <begin position="290"/>
        <end position="310"/>
    </location>
</feature>
<dbReference type="InterPro" id="IPR036689">
    <property type="entry name" value="ESAT-6-like_sf"/>
</dbReference>
<dbReference type="Gene3D" id="1.10.287.1060">
    <property type="entry name" value="ESAT-6-like"/>
    <property type="match status" value="1"/>
</dbReference>
<keyword evidence="2" id="KW-1133">Transmembrane helix</keyword>
<gene>
    <name evidence="4" type="ORF">RM779_23995</name>
</gene>
<dbReference type="SUPFAM" id="SSF140453">
    <property type="entry name" value="EsxAB dimer-like"/>
    <property type="match status" value="1"/>
</dbReference>
<proteinExistence type="predicted"/>
<reference evidence="5" key="1">
    <citation type="submission" date="2023-07" db="EMBL/GenBank/DDBJ databases">
        <title>30 novel species of actinomycetes from the DSMZ collection.</title>
        <authorList>
            <person name="Nouioui I."/>
        </authorList>
    </citation>
    <scope>NUCLEOTIDE SEQUENCE [LARGE SCALE GENOMIC DNA]</scope>
    <source>
        <strain evidence="5">DSM 41886</strain>
    </source>
</reference>
<accession>A0ABU2SD52</accession>
<feature type="transmembrane region" description="Helical" evidence="2">
    <location>
        <begin position="251"/>
        <end position="278"/>
    </location>
</feature>
<feature type="region of interest" description="Disordered" evidence="1">
    <location>
        <begin position="107"/>
        <end position="148"/>
    </location>
</feature>
<dbReference type="RefSeq" id="WP_311619814.1">
    <property type="nucleotide sequence ID" value="NZ_JAVREV010000014.1"/>
</dbReference>
<dbReference type="Pfam" id="PF21725">
    <property type="entry name" value="T7SS_signal"/>
    <property type="match status" value="1"/>
</dbReference>
<feature type="compositionally biased region" description="Low complexity" evidence="1">
    <location>
        <begin position="107"/>
        <end position="119"/>
    </location>
</feature>
<keyword evidence="5" id="KW-1185">Reference proteome</keyword>
<protein>
    <submittedName>
        <fullName evidence="4">WXG100 family type VII secretion target</fullName>
    </submittedName>
</protein>
<evidence type="ECO:0000313" key="5">
    <source>
        <dbReference type="Proteomes" id="UP001183615"/>
    </source>
</evidence>
<feature type="transmembrane region" description="Helical" evidence="2">
    <location>
        <begin position="224"/>
        <end position="245"/>
    </location>
</feature>
<feature type="compositionally biased region" description="Basic and acidic residues" evidence="1">
    <location>
        <begin position="134"/>
        <end position="145"/>
    </location>
</feature>
<keyword evidence="2" id="KW-0472">Membrane</keyword>
<name>A0ABU2SD52_9ACTN</name>
<feature type="domain" description="Putative T7SS secretion signal" evidence="3">
    <location>
        <begin position="15"/>
        <end position="191"/>
    </location>
</feature>
<feature type="region of interest" description="Disordered" evidence="1">
    <location>
        <begin position="399"/>
        <end position="421"/>
    </location>
</feature>
<sequence>MSDRYPHLGFDPCPGDLDAAETVARTIRDVTSQGSTTHTTLSAINSSNGIWVGRSADAFSESFDELPPYLQRAVNSLDTAARALEQWANDLDGFQARARALEEEAASAQQAVSSAQAQVDGLPSDTEGMDDDELERHEEDAERRQGALTSANAALEEIRSRAQGLNSEYISASDATAGRLANAADEAPPEPGLFDKIGDFIGGVVEFLMDPNTWKLIGDLFSDIAAIAGVICAVILIATLIAVTGGAALPALVVAIGSWAATIGAWASLGALVFHGIAMAGGADVGWMDLGLDAIGVFAAGIGIVGGAFANAGRVGIAAGRSMRAIGGAGNWFRGVGQSMDGWVMLASGRMFEVVGLIGGLGAWGASQNRRMEADGTTWNDIPVIGPLGDLGISAGDTVGDAMSENGGDAQAASAASPGTRPFNASQALTSAGTAFTSGLSRQDVGVVA</sequence>
<dbReference type="InterPro" id="IPR049082">
    <property type="entry name" value="T7SS_signal"/>
</dbReference>
<evidence type="ECO:0000256" key="2">
    <source>
        <dbReference type="SAM" id="Phobius"/>
    </source>
</evidence>
<evidence type="ECO:0000313" key="4">
    <source>
        <dbReference type="EMBL" id="MDT0445635.1"/>
    </source>
</evidence>
<evidence type="ECO:0000259" key="3">
    <source>
        <dbReference type="Pfam" id="PF21725"/>
    </source>
</evidence>
<comment type="caution">
    <text evidence="4">The sequence shown here is derived from an EMBL/GenBank/DDBJ whole genome shotgun (WGS) entry which is preliminary data.</text>
</comment>
<dbReference type="Proteomes" id="UP001183615">
    <property type="component" value="Unassembled WGS sequence"/>
</dbReference>
<keyword evidence="2" id="KW-0812">Transmembrane</keyword>